<feature type="compositionally biased region" description="Acidic residues" evidence="1">
    <location>
        <begin position="878"/>
        <end position="887"/>
    </location>
</feature>
<feature type="region of interest" description="Disordered" evidence="1">
    <location>
        <begin position="724"/>
        <end position="753"/>
    </location>
</feature>
<feature type="compositionally biased region" description="Basic and acidic residues" evidence="1">
    <location>
        <begin position="775"/>
        <end position="787"/>
    </location>
</feature>
<reference evidence="2 3" key="1">
    <citation type="submission" date="2018-10" db="EMBL/GenBank/DDBJ databases">
        <title>Fifty Aureobasidium pullulans genomes reveal a recombining polyextremotolerant generalist.</title>
        <authorList>
            <person name="Gostincar C."/>
            <person name="Turk M."/>
            <person name="Zajc J."/>
            <person name="Gunde-Cimerman N."/>
        </authorList>
    </citation>
    <scope>NUCLEOTIDE SEQUENCE [LARGE SCALE GENOMIC DNA]</scope>
    <source>
        <strain evidence="2 3">EXF-3519</strain>
    </source>
</reference>
<comment type="caution">
    <text evidence="2">The sequence shown here is derived from an EMBL/GenBank/DDBJ whole genome shotgun (WGS) entry which is preliminary data.</text>
</comment>
<feature type="region of interest" description="Disordered" evidence="1">
    <location>
        <begin position="859"/>
        <end position="890"/>
    </location>
</feature>
<feature type="compositionally biased region" description="Basic and acidic residues" evidence="1">
    <location>
        <begin position="94"/>
        <end position="106"/>
    </location>
</feature>
<evidence type="ECO:0000256" key="1">
    <source>
        <dbReference type="SAM" id="MobiDB-lite"/>
    </source>
</evidence>
<feature type="region of interest" description="Disordered" evidence="1">
    <location>
        <begin position="579"/>
        <end position="623"/>
    </location>
</feature>
<dbReference type="EMBL" id="QZBS01000179">
    <property type="protein sequence ID" value="THZ70683.1"/>
    <property type="molecule type" value="Genomic_DNA"/>
</dbReference>
<feature type="compositionally biased region" description="Polar residues" evidence="1">
    <location>
        <begin position="859"/>
        <end position="868"/>
    </location>
</feature>
<protein>
    <submittedName>
        <fullName evidence="2">Uncharacterized protein</fullName>
    </submittedName>
</protein>
<feature type="region of interest" description="Disordered" evidence="1">
    <location>
        <begin position="767"/>
        <end position="787"/>
    </location>
</feature>
<dbReference type="AlphaFoldDB" id="A0A4S9YR08"/>
<organism evidence="2 3">
    <name type="scientific">Aureobasidium pullulans</name>
    <name type="common">Black yeast</name>
    <name type="synonym">Pullularia pullulans</name>
    <dbReference type="NCBI Taxonomy" id="5580"/>
    <lineage>
        <taxon>Eukaryota</taxon>
        <taxon>Fungi</taxon>
        <taxon>Dikarya</taxon>
        <taxon>Ascomycota</taxon>
        <taxon>Pezizomycotina</taxon>
        <taxon>Dothideomycetes</taxon>
        <taxon>Dothideomycetidae</taxon>
        <taxon>Dothideales</taxon>
        <taxon>Saccotheciaceae</taxon>
        <taxon>Aureobasidium</taxon>
    </lineage>
</organism>
<sequence>MSPPPHIPGAFPDRSKLLSVDGSGCTRDRTARSAGPSPEPQDVRSDRAAHHRKPGQQIGMIAVDETVEYSAPVGQLVEDIEMKDAKRNSSSARTADEPQDVGKKGDRTIGELIEMLSMETADTWSSSDKLCEEVEKKGVENIFAPDFSVLEAQSPENKKSQTSCYDFVGVTASPAKSMSDLPATGPKQTCNFMQQLSVPQPSQDSPVPEPLPMKKEVAREAHSPDSAGVHTQRPQTSSPAFMPMDIFKDDFSPSPPSTTCPEERYNPQQWHELYATLPPPRPAEQGMSALHGYTSTELNATNLGAANSRGMDDGHLDTAMHGYGIPSSTLQQLYAPFNPIHHQRQPQFGNPNDGYGLFHPTYAQYQAYYMPNNSCAPYRKACAPRPASEVYQAHSQPATRAPRPASRVYQTHFQQAKNIHPSSKTEVEKEAETKTECRFDTIFDIKSLLLAPAQDRLRQASQGTEEKAPCYLPVPRHEQGTPPVSATQSPHNGFCPKSAAELIRERSRKKKALPIANKRSPEPTKIHPIMQNYYDIIGVDMHPNDHYASETNAMSKDQIMQQHEIEYQELLEPNRRALKKRQRVDSDENISPPAPQAAESNVLPPSPQQAMDDKNKGVSKPRGRVPTQQQLCQWQEQLVMQQRAILGDKQHVYPVFPASPQVGPFYAAESNFLPAPSQRAIDNMNKCVSKPPGRVPTQQQCYQMAQQRILQQRSILQNNPQIYGEFPASPWKPSGAPESEAAASIKEKEEASMEEKAEAKVQCATAATAAAQKPQKNELNRPLDKPEQMDWEAKTWTFYKSGPPFDLASSSEKRDRQLTRFLDFSVDGSDGDFEEEEEEEEDAVTRMRAQVAQTVQARVSFDGSSSDGETALPKVPLDDDDAGDETSFEGAEILNGEDVDVEMKDLDGREDEEGEWMLV</sequence>
<evidence type="ECO:0000313" key="2">
    <source>
        <dbReference type="EMBL" id="THZ70683.1"/>
    </source>
</evidence>
<gene>
    <name evidence="2" type="ORF">D6C85_05775</name>
</gene>
<feature type="compositionally biased region" description="Low complexity" evidence="1">
    <location>
        <begin position="733"/>
        <end position="744"/>
    </location>
</feature>
<feature type="region of interest" description="Disordered" evidence="1">
    <location>
        <begin position="1"/>
        <end position="60"/>
    </location>
</feature>
<feature type="region of interest" description="Disordered" evidence="1">
    <location>
        <begin position="80"/>
        <end position="106"/>
    </location>
</feature>
<accession>A0A4S9YR08</accession>
<proteinExistence type="predicted"/>
<evidence type="ECO:0000313" key="3">
    <source>
        <dbReference type="Proteomes" id="UP000309734"/>
    </source>
</evidence>
<dbReference type="Proteomes" id="UP000309734">
    <property type="component" value="Unassembled WGS sequence"/>
</dbReference>
<feature type="region of interest" description="Disordered" evidence="1">
    <location>
        <begin position="216"/>
        <end position="238"/>
    </location>
</feature>
<name>A0A4S9YR08_AURPU</name>